<comment type="function">
    <text evidence="4">Catalyzes two steps in the biosynthesis of coenzyme A. In the first step cysteine is conjugated to 4'-phosphopantothenate to form 4-phosphopantothenoylcysteine, in the latter compound is decarboxylated to form 4'-phosphopantotheine.</text>
</comment>
<comment type="caution">
    <text evidence="3">Lacks conserved residue(s) required for the propagation of feature annotation.</text>
</comment>
<dbReference type="STRING" id="350688.Clos_1425"/>
<dbReference type="HAMAP" id="MF_02225">
    <property type="entry name" value="CoaBC"/>
    <property type="match status" value="1"/>
</dbReference>
<reference evidence="8" key="1">
    <citation type="submission" date="2007-10" db="EMBL/GenBank/DDBJ databases">
        <title>Complete genome of Alkaliphilus oremlandii OhILAs.</title>
        <authorList>
            <person name="Copeland A."/>
            <person name="Lucas S."/>
            <person name="Lapidus A."/>
            <person name="Barry K."/>
            <person name="Detter J.C."/>
            <person name="Glavina del Rio T."/>
            <person name="Hammon N."/>
            <person name="Israni S."/>
            <person name="Dalin E."/>
            <person name="Tice H."/>
            <person name="Pitluck S."/>
            <person name="Chain P."/>
            <person name="Malfatti S."/>
            <person name="Shin M."/>
            <person name="Vergez L."/>
            <person name="Schmutz J."/>
            <person name="Larimer F."/>
            <person name="Land M."/>
            <person name="Hauser L."/>
            <person name="Kyrpides N."/>
            <person name="Mikhailova N."/>
            <person name="Stolz J.F."/>
            <person name="Dawson A."/>
            <person name="Fisher E."/>
            <person name="Crable B."/>
            <person name="Perera E."/>
            <person name="Lisak J."/>
            <person name="Ranganathan M."/>
            <person name="Basu P."/>
            <person name="Richardson P."/>
        </authorList>
    </citation>
    <scope>NUCLEOTIDE SEQUENCE [LARGE SCALE GENOMIC DNA]</scope>
    <source>
        <strain evidence="8">OhILAs</strain>
    </source>
</reference>
<keyword evidence="3" id="KW-0460">Magnesium</keyword>
<feature type="binding site" evidence="3">
    <location>
        <position position="280"/>
    </location>
    <ligand>
        <name>CTP</name>
        <dbReference type="ChEBI" id="CHEBI:37563"/>
    </ligand>
</feature>
<evidence type="ECO:0000313" key="7">
    <source>
        <dbReference type="EMBL" id="ABW18969.1"/>
    </source>
</evidence>
<keyword evidence="3" id="KW-0511">Multifunctional enzyme</keyword>
<evidence type="ECO:0000313" key="8">
    <source>
        <dbReference type="Proteomes" id="UP000000269"/>
    </source>
</evidence>
<feature type="region of interest" description="Phosphopantothenoylcysteine decarboxylase" evidence="3">
    <location>
        <begin position="1"/>
        <end position="191"/>
    </location>
</feature>
<dbReference type="EMBL" id="CP000853">
    <property type="protein sequence ID" value="ABW18969.1"/>
    <property type="molecule type" value="Genomic_DNA"/>
</dbReference>
<feature type="region of interest" description="Phosphopantothenate--cysteine ligase" evidence="3">
    <location>
        <begin position="192"/>
        <end position="399"/>
    </location>
</feature>
<feature type="binding site" evidence="3">
    <location>
        <position position="342"/>
    </location>
    <ligand>
        <name>CTP</name>
        <dbReference type="ChEBI" id="CHEBI:37563"/>
    </ligand>
</feature>
<dbReference type="NCBIfam" id="TIGR00521">
    <property type="entry name" value="coaBC_dfp"/>
    <property type="match status" value="1"/>
</dbReference>
<feature type="binding site" evidence="3">
    <location>
        <position position="290"/>
    </location>
    <ligand>
        <name>CTP</name>
        <dbReference type="ChEBI" id="CHEBI:37563"/>
    </ligand>
</feature>
<evidence type="ECO:0000259" key="6">
    <source>
        <dbReference type="Pfam" id="PF04127"/>
    </source>
</evidence>
<keyword evidence="3 4" id="KW-0285">Flavoprotein</keyword>
<dbReference type="Gene3D" id="3.40.50.1950">
    <property type="entry name" value="Flavin prenyltransferase-like"/>
    <property type="match status" value="1"/>
</dbReference>
<dbReference type="EC" id="4.1.1.36" evidence="3"/>
<feature type="active site" description="Proton donor" evidence="3">
    <location>
        <position position="157"/>
    </location>
</feature>
<keyword evidence="8" id="KW-1185">Reference proteome</keyword>
<dbReference type="HOGENOM" id="CLU_033319_0_1_9"/>
<dbReference type="KEGG" id="aoe:Clos_1425"/>
<dbReference type="GO" id="GO:0071513">
    <property type="term" value="C:phosphopantothenoylcysteine decarboxylase complex"/>
    <property type="evidence" value="ECO:0007669"/>
    <property type="project" value="TreeGrafter"/>
</dbReference>
<comment type="similarity">
    <text evidence="3 4">In the N-terminal section; belongs to the HFCD (homo-oligomeric flavin containing Cys decarboxylase) superfamily.</text>
</comment>
<dbReference type="Pfam" id="PF02441">
    <property type="entry name" value="Flavoprotein"/>
    <property type="match status" value="1"/>
</dbReference>
<feature type="binding site" evidence="3">
    <location>
        <position position="338"/>
    </location>
    <ligand>
        <name>CTP</name>
        <dbReference type="ChEBI" id="CHEBI:37563"/>
    </ligand>
</feature>
<dbReference type="InterPro" id="IPR003382">
    <property type="entry name" value="Flavoprotein"/>
</dbReference>
<dbReference type="GO" id="GO:0004632">
    <property type="term" value="F:phosphopantothenate--cysteine ligase activity"/>
    <property type="evidence" value="ECO:0007669"/>
    <property type="project" value="UniProtKB-UniRule"/>
</dbReference>
<dbReference type="OrthoDB" id="9802554at2"/>
<dbReference type="EC" id="6.3.2.5" evidence="3"/>
<keyword evidence="1 3" id="KW-0210">Decarboxylase</keyword>
<protein>
    <recommendedName>
        <fullName evidence="3">Coenzyme A biosynthesis bifunctional protein CoaBC</fullName>
    </recommendedName>
    <alternativeName>
        <fullName evidence="3">DNA/pantothenate metabolism flavoprotein</fullName>
    </alternativeName>
    <alternativeName>
        <fullName evidence="3">Phosphopantothenoylcysteine synthetase/decarboxylase</fullName>
        <shortName evidence="3">PPCS-PPCDC</shortName>
    </alternativeName>
    <domain>
        <recommendedName>
            <fullName evidence="3">Phosphopantothenoylcysteine decarboxylase</fullName>
            <shortName evidence="3">PPC decarboxylase</shortName>
            <shortName evidence="3">PPC-DC</shortName>
            <ecNumber evidence="3">4.1.1.36</ecNumber>
        </recommendedName>
        <alternativeName>
            <fullName evidence="3">CoaC</fullName>
        </alternativeName>
    </domain>
    <domain>
        <recommendedName>
            <fullName evidence="3">Phosphopantothenate--cysteine ligase</fullName>
            <ecNumber evidence="3">6.3.2.5</ecNumber>
        </recommendedName>
        <alternativeName>
            <fullName evidence="3">CoaB</fullName>
        </alternativeName>
        <alternativeName>
            <fullName evidence="3">Phosphopantothenoylcysteine synthetase</fullName>
            <shortName evidence="3">PPC synthetase</shortName>
            <shortName evidence="3">PPC-S</shortName>
        </alternativeName>
    </domain>
</protein>
<comment type="pathway">
    <text evidence="3 4">Cofactor biosynthesis; coenzyme A biosynthesis; CoA from (R)-pantothenate: step 3/5.</text>
</comment>
<dbReference type="Pfam" id="PF04127">
    <property type="entry name" value="DFP"/>
    <property type="match status" value="1"/>
</dbReference>
<dbReference type="AlphaFoldDB" id="A8MH82"/>
<proteinExistence type="inferred from homology"/>
<dbReference type="InterPro" id="IPR007085">
    <property type="entry name" value="DNA/pantothenate-metab_flavo_C"/>
</dbReference>
<evidence type="ECO:0000256" key="2">
    <source>
        <dbReference type="ARBA" id="ARBA00023239"/>
    </source>
</evidence>
<dbReference type="PANTHER" id="PTHR14359">
    <property type="entry name" value="HOMO-OLIGOMERIC FLAVIN CONTAINING CYS DECARBOXYLASE FAMILY"/>
    <property type="match status" value="1"/>
</dbReference>
<keyword evidence="2 3" id="KW-0456">Lyase</keyword>
<dbReference type="GO" id="GO:0010181">
    <property type="term" value="F:FMN binding"/>
    <property type="evidence" value="ECO:0007669"/>
    <property type="project" value="UniProtKB-UniRule"/>
</dbReference>
<dbReference type="GO" id="GO:0015941">
    <property type="term" value="P:pantothenate catabolic process"/>
    <property type="evidence" value="ECO:0007669"/>
    <property type="project" value="InterPro"/>
</dbReference>
<dbReference type="Proteomes" id="UP000000269">
    <property type="component" value="Chromosome"/>
</dbReference>
<keyword evidence="3 4" id="KW-0436">Ligase</keyword>
<comment type="pathway">
    <text evidence="3 4">Cofactor biosynthesis; coenzyme A biosynthesis; CoA from (R)-pantothenate: step 2/5.</text>
</comment>
<feature type="domain" description="Flavoprotein" evidence="5">
    <location>
        <begin position="6"/>
        <end position="177"/>
    </location>
</feature>
<gene>
    <name evidence="3" type="primary">coaBC</name>
    <name evidence="7" type="ordered locus">Clos_1425</name>
</gene>
<comment type="similarity">
    <text evidence="3 4">In the C-terminal section; belongs to the PPC synthetase family.</text>
</comment>
<dbReference type="GO" id="GO:0046872">
    <property type="term" value="F:metal ion binding"/>
    <property type="evidence" value="ECO:0007669"/>
    <property type="project" value="UniProtKB-KW"/>
</dbReference>
<feature type="binding site" evidence="3">
    <location>
        <begin position="306"/>
        <end position="309"/>
    </location>
    <ligand>
        <name>CTP</name>
        <dbReference type="ChEBI" id="CHEBI:37563"/>
    </ligand>
</feature>
<sequence length="399" mass="43328">MLKNFNVVLGVTGGIAAYKACDIVSRLKKLNANVDVIMTKSATEMVHPNTFQALSQNPVITDIFSTPRYWDIEHISLAQKADILLVAPATANIIGKVANGIADDMLSTTIMASTAKIIFAPAMNTKMYENPILQQNIQKLAALGYGFIEPGSGRLACGDIGKGKLADVDDIIDFILEVTKHKPNRDLEGKKILVTAGPTKESIDPVRFITNHSTGKMGYSIVEAARDRGAEVTLVSGPTNICPPAGVEVIKVETTLDMYEAVMNSYADKDIIIKSAAVADYRPETVSKSKIKKSEGNLTLTLVRNPDILRTLGELKGDRILVGFAAESDHVLENAKAKIVKKNLDFIVANDITEDGAGFGVDTNIVHLIDKNGEIEKIDQSTKLEIAHRILDKVKKFEK</sequence>
<dbReference type="SUPFAM" id="SSF102645">
    <property type="entry name" value="CoaB-like"/>
    <property type="match status" value="1"/>
</dbReference>
<comment type="function">
    <text evidence="3">Catalyzes two sequential steps in the biosynthesis of coenzyme A. In the first step cysteine is conjugated to 4'-phosphopantothenate to form 4-phosphopantothenoylcysteine. In the second step the latter compound is decarboxylated to form 4'-phosphopantotheine.</text>
</comment>
<accession>A8MH82</accession>
<evidence type="ECO:0000256" key="4">
    <source>
        <dbReference type="RuleBase" id="RU364078"/>
    </source>
</evidence>
<evidence type="ECO:0000259" key="5">
    <source>
        <dbReference type="Pfam" id="PF02441"/>
    </source>
</evidence>
<comment type="catalytic activity">
    <reaction evidence="3 4">
        <text>N-[(R)-4-phosphopantothenoyl]-L-cysteine + H(+) = (R)-4'-phosphopantetheine + CO2</text>
        <dbReference type="Rhea" id="RHEA:16793"/>
        <dbReference type="ChEBI" id="CHEBI:15378"/>
        <dbReference type="ChEBI" id="CHEBI:16526"/>
        <dbReference type="ChEBI" id="CHEBI:59458"/>
        <dbReference type="ChEBI" id="CHEBI:61723"/>
        <dbReference type="EC" id="4.1.1.36"/>
    </reaction>
</comment>
<dbReference type="UniPathway" id="UPA00241">
    <property type="reaction ID" value="UER00353"/>
</dbReference>
<organism evidence="7 8">
    <name type="scientific">Alkaliphilus oremlandii (strain OhILAs)</name>
    <name type="common">Clostridium oremlandii (strain OhILAs)</name>
    <dbReference type="NCBI Taxonomy" id="350688"/>
    <lineage>
        <taxon>Bacteria</taxon>
        <taxon>Bacillati</taxon>
        <taxon>Bacillota</taxon>
        <taxon>Clostridia</taxon>
        <taxon>Peptostreptococcales</taxon>
        <taxon>Natronincolaceae</taxon>
        <taxon>Alkaliphilus</taxon>
    </lineage>
</organism>
<dbReference type="Gene3D" id="3.40.50.10300">
    <property type="entry name" value="CoaB-like"/>
    <property type="match status" value="1"/>
</dbReference>
<name>A8MH82_ALKOO</name>
<comment type="cofactor">
    <cofactor evidence="3">
        <name>FMN</name>
        <dbReference type="ChEBI" id="CHEBI:58210"/>
    </cofactor>
    <text evidence="3">Binds 1 FMN per subunit.</text>
</comment>
<dbReference type="GO" id="GO:0015937">
    <property type="term" value="P:coenzyme A biosynthetic process"/>
    <property type="evidence" value="ECO:0007669"/>
    <property type="project" value="UniProtKB-UniRule"/>
</dbReference>
<feature type="domain" description="DNA/pantothenate metabolism flavoprotein C-terminal" evidence="6">
    <location>
        <begin position="187"/>
        <end position="396"/>
    </location>
</feature>
<dbReference type="SUPFAM" id="SSF52507">
    <property type="entry name" value="Homo-oligomeric flavin-containing Cys decarboxylases, HFCD"/>
    <property type="match status" value="1"/>
</dbReference>
<keyword evidence="3" id="KW-0479">Metal-binding</keyword>
<evidence type="ECO:0000256" key="3">
    <source>
        <dbReference type="HAMAP-Rule" id="MF_02225"/>
    </source>
</evidence>
<dbReference type="eggNOG" id="COG0452">
    <property type="taxonomic scope" value="Bacteria"/>
</dbReference>
<evidence type="ECO:0000256" key="1">
    <source>
        <dbReference type="ARBA" id="ARBA00022793"/>
    </source>
</evidence>
<dbReference type="InterPro" id="IPR036551">
    <property type="entry name" value="Flavin_trans-like"/>
</dbReference>
<keyword evidence="3 4" id="KW-0288">FMN</keyword>
<dbReference type="GO" id="GO:0004633">
    <property type="term" value="F:phosphopantothenoylcysteine decarboxylase activity"/>
    <property type="evidence" value="ECO:0007669"/>
    <property type="project" value="UniProtKB-UniRule"/>
</dbReference>
<dbReference type="InterPro" id="IPR005252">
    <property type="entry name" value="CoaBC"/>
</dbReference>
<dbReference type="RefSeq" id="WP_012159281.1">
    <property type="nucleotide sequence ID" value="NC_009922.1"/>
</dbReference>
<feature type="binding site" evidence="3">
    <location>
        <position position="324"/>
    </location>
    <ligand>
        <name>CTP</name>
        <dbReference type="ChEBI" id="CHEBI:37563"/>
    </ligand>
</feature>
<comment type="cofactor">
    <cofactor evidence="3">
        <name>Mg(2+)</name>
        <dbReference type="ChEBI" id="CHEBI:18420"/>
    </cofactor>
</comment>
<dbReference type="PANTHER" id="PTHR14359:SF6">
    <property type="entry name" value="PHOSPHOPANTOTHENOYLCYSTEINE DECARBOXYLASE"/>
    <property type="match status" value="1"/>
</dbReference>
<dbReference type="InterPro" id="IPR035929">
    <property type="entry name" value="CoaB-like_sf"/>
</dbReference>
<comment type="catalytic activity">
    <reaction evidence="3 4">
        <text>(R)-4'-phosphopantothenate + L-cysteine + CTP = N-[(R)-4-phosphopantothenoyl]-L-cysteine + CMP + diphosphate + H(+)</text>
        <dbReference type="Rhea" id="RHEA:19397"/>
        <dbReference type="ChEBI" id="CHEBI:10986"/>
        <dbReference type="ChEBI" id="CHEBI:15378"/>
        <dbReference type="ChEBI" id="CHEBI:33019"/>
        <dbReference type="ChEBI" id="CHEBI:35235"/>
        <dbReference type="ChEBI" id="CHEBI:37563"/>
        <dbReference type="ChEBI" id="CHEBI:59458"/>
        <dbReference type="ChEBI" id="CHEBI:60377"/>
        <dbReference type="EC" id="6.3.2.5"/>
    </reaction>
</comment>